<dbReference type="RefSeq" id="WP_270685413.1">
    <property type="nucleotide sequence ID" value="NZ_JAQFWQ010000022.1"/>
</dbReference>
<dbReference type="InterPro" id="IPR037083">
    <property type="entry name" value="NgoMIV_sf"/>
</dbReference>
<keyword evidence="2" id="KW-1185">Reference proteome</keyword>
<comment type="caution">
    <text evidence="1">The sequence shown here is derived from an EMBL/GenBank/DDBJ whole genome shotgun (WGS) entry which is preliminary data.</text>
</comment>
<evidence type="ECO:0000313" key="2">
    <source>
        <dbReference type="Proteomes" id="UP001527866"/>
    </source>
</evidence>
<sequence>MQSAVVEDLRQRVVVQTEHLDIHADRRIDKFEQYSHLGVVRELVRDSSSGGRLAELVDEISTLTSSFRPSALESKLSALLDDLSKEELKAREQRRLLLGALGEESVLGLDVAIGRTSPYRSDRSDLPHLAAGFSVKWSLRTDRAQDPRSQGAKLSALRRGRMPHFAVIVMEPRPYFLSILGRGAGDVDCVYHLHLPALETALESVCNGSSATSSQRQTWDTFCRLRDQGRLRDYDDLVDLVRTL</sequence>
<dbReference type="SUPFAM" id="SSF52980">
    <property type="entry name" value="Restriction endonuclease-like"/>
    <property type="match status" value="1"/>
</dbReference>
<dbReference type="Proteomes" id="UP001527866">
    <property type="component" value="Unassembled WGS sequence"/>
</dbReference>
<name>A0ABT4U3F9_9ACTN</name>
<dbReference type="InterPro" id="IPR011335">
    <property type="entry name" value="Restrct_endonuc-II-like"/>
</dbReference>
<dbReference type="Pfam" id="PF09015">
    <property type="entry name" value="NgoMIV_restric"/>
    <property type="match status" value="1"/>
</dbReference>
<proteinExistence type="predicted"/>
<dbReference type="EMBL" id="JAQFWQ010000022">
    <property type="protein sequence ID" value="MDA2810980.1"/>
    <property type="molecule type" value="Genomic_DNA"/>
</dbReference>
<protein>
    <submittedName>
        <fullName evidence="1">Uncharacterized protein</fullName>
    </submittedName>
</protein>
<dbReference type="Gene3D" id="3.40.50.10010">
    <property type="entry name" value="Type-2 restriction enzyme NgoMIV"/>
    <property type="match status" value="1"/>
</dbReference>
<evidence type="ECO:0000313" key="1">
    <source>
        <dbReference type="EMBL" id="MDA2810980.1"/>
    </source>
</evidence>
<accession>A0ABT4U3F9</accession>
<reference evidence="1 2" key="1">
    <citation type="submission" date="2023-01" db="EMBL/GenBank/DDBJ databases">
        <title>Draft genome sequence of Nocardiopsis sp. RSe5-2 isolated from halophytes.</title>
        <authorList>
            <person name="Duangmal K."/>
            <person name="Chantavorakit T."/>
        </authorList>
    </citation>
    <scope>NUCLEOTIDE SEQUENCE [LARGE SCALE GENOMIC DNA]</scope>
    <source>
        <strain evidence="1 2">RSe5-2</strain>
    </source>
</reference>
<organism evidence="1 2">
    <name type="scientific">Nocardiopsis endophytica</name>
    <dbReference type="NCBI Taxonomy" id="3018445"/>
    <lineage>
        <taxon>Bacteria</taxon>
        <taxon>Bacillati</taxon>
        <taxon>Actinomycetota</taxon>
        <taxon>Actinomycetes</taxon>
        <taxon>Streptosporangiales</taxon>
        <taxon>Nocardiopsidaceae</taxon>
        <taxon>Nocardiopsis</taxon>
    </lineage>
</organism>
<gene>
    <name evidence="1" type="ORF">O4J56_10065</name>
</gene>
<dbReference type="InterPro" id="IPR015105">
    <property type="entry name" value="NgoMIV"/>
</dbReference>